<dbReference type="GO" id="GO:0005737">
    <property type="term" value="C:cytoplasm"/>
    <property type="evidence" value="ECO:0007669"/>
    <property type="project" value="TreeGrafter"/>
</dbReference>
<sequence>MQSQKRLQVQAMSIRSTISSSPPPWEVLVLVAHHLDPKSLAIASCVSNSWYMSMSSDHIWQPICMSHYPSLSNLKITHPFVSYNRLYGMAYIAAKRRVRGPSMPQFCLDSLIFDIHIMGTKKNHPTIIKIAKLGNEFCHDHNGVFRFDFGASNQECSSSMNGMLEDVQITWNVVLKDWSAVFTMMDYEGKARFSPGSVGWFSQELPSPRCCSSDGSSRMVADLKLVFCNRRDGGDKVRVDKVSLGILNVVNWRYVTVEDGIRYLQHFLVPC</sequence>
<dbReference type="AlphaFoldDB" id="A0AAV1S0I9"/>
<gene>
    <name evidence="3" type="ORF">DCAF_LOCUS16927</name>
</gene>
<dbReference type="EMBL" id="CAWUPB010001160">
    <property type="protein sequence ID" value="CAK7342700.1"/>
    <property type="molecule type" value="Genomic_DNA"/>
</dbReference>
<keyword evidence="1" id="KW-0833">Ubl conjugation pathway</keyword>
<comment type="subunit">
    <text evidence="1">Component of the SCF-type E3 ligase complex.</text>
</comment>
<keyword evidence="4" id="KW-1185">Reference proteome</keyword>
<evidence type="ECO:0000313" key="3">
    <source>
        <dbReference type="EMBL" id="CAK7342700.1"/>
    </source>
</evidence>
<dbReference type="Gene3D" id="1.20.1280.50">
    <property type="match status" value="1"/>
</dbReference>
<comment type="function">
    <text evidence="1">Acts as a component of a SCF E3 ubiquitin ligase complexes.</text>
</comment>
<comment type="caution">
    <text evidence="3">The sequence shown here is derived from an EMBL/GenBank/DDBJ whole genome shotgun (WGS) entry which is preliminary data.</text>
</comment>
<comment type="subcellular location">
    <subcellularLocation>
        <location evidence="1">Nucleus</location>
    </subcellularLocation>
</comment>
<dbReference type="GO" id="GO:0009740">
    <property type="term" value="P:gibberellic acid mediated signaling pathway"/>
    <property type="evidence" value="ECO:0007669"/>
    <property type="project" value="TreeGrafter"/>
</dbReference>
<dbReference type="GO" id="GO:0031146">
    <property type="term" value="P:SCF-dependent proteasomal ubiquitin-dependent protein catabolic process"/>
    <property type="evidence" value="ECO:0007669"/>
    <property type="project" value="UniProtKB-UniRule"/>
</dbReference>
<reference evidence="3 4" key="1">
    <citation type="submission" date="2024-01" db="EMBL/GenBank/DDBJ databases">
        <authorList>
            <person name="Waweru B."/>
        </authorList>
    </citation>
    <scope>NUCLEOTIDE SEQUENCE [LARGE SCALE GENOMIC DNA]</scope>
</reference>
<evidence type="ECO:0000313" key="4">
    <source>
        <dbReference type="Proteomes" id="UP001314170"/>
    </source>
</evidence>
<dbReference type="GO" id="GO:0016567">
    <property type="term" value="P:protein ubiquitination"/>
    <property type="evidence" value="ECO:0007669"/>
    <property type="project" value="UniProtKB-UniRule"/>
</dbReference>
<accession>A0AAV1S0I9</accession>
<dbReference type="PANTHER" id="PTHR12874:SF16">
    <property type="entry name" value="OS01G0800800 PROTEIN"/>
    <property type="match status" value="1"/>
</dbReference>
<dbReference type="PANTHER" id="PTHR12874">
    <property type="entry name" value="F-BOX ONLY PROTEIN 48-RELATED"/>
    <property type="match status" value="1"/>
</dbReference>
<dbReference type="SUPFAM" id="SSF81383">
    <property type="entry name" value="F-box domain"/>
    <property type="match status" value="1"/>
</dbReference>
<proteinExistence type="predicted"/>
<dbReference type="GO" id="GO:0019005">
    <property type="term" value="C:SCF ubiquitin ligase complex"/>
    <property type="evidence" value="ECO:0007669"/>
    <property type="project" value="UniProtKB-UniRule"/>
</dbReference>
<feature type="domain" description="F-box" evidence="2">
    <location>
        <begin position="24"/>
        <end position="65"/>
    </location>
</feature>
<protein>
    <recommendedName>
        <fullName evidence="1">F-box protein</fullName>
    </recommendedName>
</protein>
<name>A0AAV1S0I9_9ROSI</name>
<evidence type="ECO:0000259" key="2">
    <source>
        <dbReference type="Pfam" id="PF12937"/>
    </source>
</evidence>
<dbReference type="Proteomes" id="UP001314170">
    <property type="component" value="Unassembled WGS sequence"/>
</dbReference>
<dbReference type="InterPro" id="IPR036047">
    <property type="entry name" value="F-box-like_dom_sf"/>
</dbReference>
<keyword evidence="1" id="KW-0539">Nucleus</keyword>
<organism evidence="3 4">
    <name type="scientific">Dovyalis caffra</name>
    <dbReference type="NCBI Taxonomy" id="77055"/>
    <lineage>
        <taxon>Eukaryota</taxon>
        <taxon>Viridiplantae</taxon>
        <taxon>Streptophyta</taxon>
        <taxon>Embryophyta</taxon>
        <taxon>Tracheophyta</taxon>
        <taxon>Spermatophyta</taxon>
        <taxon>Magnoliopsida</taxon>
        <taxon>eudicotyledons</taxon>
        <taxon>Gunneridae</taxon>
        <taxon>Pentapetalae</taxon>
        <taxon>rosids</taxon>
        <taxon>fabids</taxon>
        <taxon>Malpighiales</taxon>
        <taxon>Salicaceae</taxon>
        <taxon>Flacourtieae</taxon>
        <taxon>Dovyalis</taxon>
    </lineage>
</organism>
<comment type="pathway">
    <text evidence="1">Protein modification; protein ubiquitination.</text>
</comment>
<evidence type="ECO:0000256" key="1">
    <source>
        <dbReference type="RuleBase" id="RU369085"/>
    </source>
</evidence>
<dbReference type="InterPro" id="IPR001810">
    <property type="entry name" value="F-box_dom"/>
</dbReference>
<dbReference type="GO" id="GO:0005634">
    <property type="term" value="C:nucleus"/>
    <property type="evidence" value="ECO:0007669"/>
    <property type="project" value="UniProtKB-SubCell"/>
</dbReference>
<dbReference type="Pfam" id="PF12937">
    <property type="entry name" value="F-box-like"/>
    <property type="match status" value="1"/>
</dbReference>